<dbReference type="OrthoDB" id="591587at2759"/>
<dbReference type="PANTHER" id="PTHR31170">
    <property type="entry name" value="BNAC04G53230D PROTEIN"/>
    <property type="match status" value="1"/>
</dbReference>
<comment type="caution">
    <text evidence="2">The sequence shown here is derived from an EMBL/GenBank/DDBJ whole genome shotgun (WGS) entry which is preliminary data.</text>
</comment>
<feature type="transmembrane region" description="Helical" evidence="1">
    <location>
        <begin position="739"/>
        <end position="760"/>
    </location>
</feature>
<dbReference type="AlphaFoldDB" id="A0A8J4VFJ6"/>
<keyword evidence="3" id="KW-1185">Reference proteome</keyword>
<reference evidence="2" key="1">
    <citation type="submission" date="2020-03" db="EMBL/GenBank/DDBJ databases">
        <title>Castanea mollissima Vanexum genome sequencing.</title>
        <authorList>
            <person name="Staton M."/>
        </authorList>
    </citation>
    <scope>NUCLEOTIDE SEQUENCE</scope>
    <source>
        <tissue evidence="2">Leaf</tissue>
    </source>
</reference>
<dbReference type="Pfam" id="PF03140">
    <property type="entry name" value="DUF247"/>
    <property type="match status" value="2"/>
</dbReference>
<keyword evidence="1" id="KW-0472">Membrane</keyword>
<protein>
    <submittedName>
        <fullName evidence="2">Uncharacterized protein</fullName>
    </submittedName>
</protein>
<proteinExistence type="predicted"/>
<evidence type="ECO:0000313" key="2">
    <source>
        <dbReference type="EMBL" id="KAF3959143.1"/>
    </source>
</evidence>
<dbReference type="Proteomes" id="UP000737018">
    <property type="component" value="Unassembled WGS sequence"/>
</dbReference>
<sequence>MGCKELAIDIPLVMEPVQWPECCIYRVPKKLREDIAGVIETNELKIFHSYEDFVKMVVLDSIFIVEHFLSTGQLIETLHNAKKLDEAGVIFKKADGRRLLDIQFKKSNLTEIFPCFNCTWLLRCLPFLKRFPCLVNIQTFLEVPRLEVHDETEGIFRNLMAFEQCHYPFEAYICNYMVLLDFLINTREDVELLVEKGIIVNKLGSNKAVAIMVNKLGLEIEQKRSCYQELAQQLNGYYANDCNRSMGSLRTIYFGDIWRGTATFIGTIVLLKAEGFSFKYILQEKRIWHLKNMASDTNCSHGKEPECPEIIINVENAKPAQRCPECCIYMVPKKLRDLKPEAYTPKLISIGPVHQNKTELNHMDHHNKNEVDNKKEQENNESLKLRYFNEFFGRRTWKGQKEFANIIIKNEENIRQCYAEEISLPGKEDFVFVKMILLDSIFIIELFLRTDSRSVYVKDDYILSKPWLEEGIKHDLILLENQLPFFILEQLYHHHIAAFPESRGSFLELACNYFFGEKKISIENRVKHFTDLQRYFYYSPRLKSNSNKIIAHLYSATKLDTAGLNFKKWEEKSSEVEGRRLLDIQIEKPDPLKIFPCFNCSWLLHCLPCLKCFWCLKRMQTSLVIPPFRINHGTEHIFRNIMALEQCHYPFQAYICNYIVLLDFLINTRDDAELLVDKKIIVHSLGSNKEVAKMVNKLGKEIVEKDSCYFKVAENLNEHYENWWNKNIASLKTVYFRDIWRGTATFVGIIVLLVTIGNFLRPFVHHK</sequence>
<keyword evidence="1" id="KW-0812">Transmembrane</keyword>
<gene>
    <name evidence="2" type="ORF">CMV_016013</name>
</gene>
<dbReference type="EMBL" id="JRKL02002393">
    <property type="protein sequence ID" value="KAF3959143.1"/>
    <property type="molecule type" value="Genomic_DNA"/>
</dbReference>
<dbReference type="InterPro" id="IPR004158">
    <property type="entry name" value="DUF247_pln"/>
</dbReference>
<name>A0A8J4VFJ6_9ROSI</name>
<organism evidence="2 3">
    <name type="scientific">Castanea mollissima</name>
    <name type="common">Chinese chestnut</name>
    <dbReference type="NCBI Taxonomy" id="60419"/>
    <lineage>
        <taxon>Eukaryota</taxon>
        <taxon>Viridiplantae</taxon>
        <taxon>Streptophyta</taxon>
        <taxon>Embryophyta</taxon>
        <taxon>Tracheophyta</taxon>
        <taxon>Spermatophyta</taxon>
        <taxon>Magnoliopsida</taxon>
        <taxon>eudicotyledons</taxon>
        <taxon>Gunneridae</taxon>
        <taxon>Pentapetalae</taxon>
        <taxon>rosids</taxon>
        <taxon>fabids</taxon>
        <taxon>Fagales</taxon>
        <taxon>Fagaceae</taxon>
        <taxon>Castanea</taxon>
    </lineage>
</organism>
<evidence type="ECO:0000313" key="3">
    <source>
        <dbReference type="Proteomes" id="UP000737018"/>
    </source>
</evidence>
<dbReference type="PANTHER" id="PTHR31170:SF9">
    <property type="entry name" value="PROTEIN, PUTATIVE (DUF247)-RELATED"/>
    <property type="match status" value="1"/>
</dbReference>
<evidence type="ECO:0000256" key="1">
    <source>
        <dbReference type="SAM" id="Phobius"/>
    </source>
</evidence>
<accession>A0A8J4VFJ6</accession>
<keyword evidence="1" id="KW-1133">Transmembrane helix</keyword>